<accession>K2GB15</accession>
<dbReference type="InterPro" id="IPR036465">
    <property type="entry name" value="vWFA_dom_sf"/>
</dbReference>
<evidence type="ECO:0000259" key="1">
    <source>
        <dbReference type="Pfam" id="PF01882"/>
    </source>
</evidence>
<dbReference type="PANTHER" id="PTHR33608:SF6">
    <property type="entry name" value="BLL2464 PROTEIN"/>
    <property type="match status" value="1"/>
</dbReference>
<protein>
    <recommendedName>
        <fullName evidence="1">DUF58 domain-containing protein</fullName>
    </recommendedName>
</protein>
<organism evidence="2">
    <name type="scientific">uncultured bacterium</name>
    <name type="common">gcode 4</name>
    <dbReference type="NCBI Taxonomy" id="1234023"/>
    <lineage>
        <taxon>Bacteria</taxon>
        <taxon>environmental samples</taxon>
    </lineage>
</organism>
<dbReference type="AlphaFoldDB" id="K2GB15"/>
<gene>
    <name evidence="2" type="ORF">ACD_3C00216G0007</name>
</gene>
<feature type="domain" description="DUF58" evidence="1">
    <location>
        <begin position="42"/>
        <end position="225"/>
    </location>
</feature>
<evidence type="ECO:0000313" key="2">
    <source>
        <dbReference type="EMBL" id="EKE27379.1"/>
    </source>
</evidence>
<proteinExistence type="predicted"/>
<dbReference type="SUPFAM" id="SSF53300">
    <property type="entry name" value="vWA-like"/>
    <property type="match status" value="1"/>
</dbReference>
<sequence>MFHNMQKQRFRNLDILTFKKVSSIFAWNYKTSFHGSWMEFEDIRTYELWDDVKNIDWLSTAKQDKVFIKKYQEERELPSMFLFNLWGSMQFWFWARTKIDTAYEAFLLLALSSIKNWDSVGGIFYNDEKFDYLEWRKWQLNLWKMIKKLENFKENNIDTPANLAYSLKFLFSKKIKNNIIFIFTDELEIDNSVHLKALCAKNDVILIHVSDSFENNLSKKWEISFASANRFFTLNSSNGFLKSKYLDSRKDSISKLRKDFMVSWGSFVSLDDTSDIFKVFYNFFKLRQKAY</sequence>
<reference evidence="2" key="1">
    <citation type="journal article" date="2012" name="Science">
        <title>Fermentation, hydrogen, and sulfur metabolism in multiple uncultivated bacterial phyla.</title>
        <authorList>
            <person name="Wrighton K.C."/>
            <person name="Thomas B.C."/>
            <person name="Sharon I."/>
            <person name="Miller C.S."/>
            <person name="Castelle C.J."/>
            <person name="VerBerkmoes N.C."/>
            <person name="Wilkins M.J."/>
            <person name="Hettich R.L."/>
            <person name="Lipton M.S."/>
            <person name="Williams K.H."/>
            <person name="Long P.E."/>
            <person name="Banfield J.F."/>
        </authorList>
    </citation>
    <scope>NUCLEOTIDE SEQUENCE [LARGE SCALE GENOMIC DNA]</scope>
</reference>
<comment type="caution">
    <text evidence="2">The sequence shown here is derived from an EMBL/GenBank/DDBJ whole genome shotgun (WGS) entry which is preliminary data.</text>
</comment>
<dbReference type="PANTHER" id="PTHR33608">
    <property type="entry name" value="BLL2464 PROTEIN"/>
    <property type="match status" value="1"/>
</dbReference>
<dbReference type="Pfam" id="PF01882">
    <property type="entry name" value="DUF58"/>
    <property type="match status" value="1"/>
</dbReference>
<dbReference type="InterPro" id="IPR002881">
    <property type="entry name" value="DUF58"/>
</dbReference>
<dbReference type="EMBL" id="AMFJ01000490">
    <property type="protein sequence ID" value="EKE27379.1"/>
    <property type="molecule type" value="Genomic_DNA"/>
</dbReference>
<name>K2GB15_9BACT</name>